<dbReference type="Proteomes" id="UP001407405">
    <property type="component" value="Unassembled WGS sequence"/>
</dbReference>
<evidence type="ECO:0000313" key="1">
    <source>
        <dbReference type="EMBL" id="MEN1759788.1"/>
    </source>
</evidence>
<gene>
    <name evidence="1" type="ORF">AAIG11_04825</name>
</gene>
<sequence>MNSKRKLIRKDRQTLGGTREEIFPLLYPVRENKWLQGWDYQTKMRIDRE</sequence>
<comment type="caution">
    <text evidence="1">The sequence shown here is derived from an EMBL/GenBank/DDBJ whole genome shotgun (WGS) entry which is preliminary data.</text>
</comment>
<keyword evidence="2" id="KW-1185">Reference proteome</keyword>
<organism evidence="1 2">
    <name type="scientific">Anoxynatronum sibiricum</name>
    <dbReference type="NCBI Taxonomy" id="210623"/>
    <lineage>
        <taxon>Bacteria</taxon>
        <taxon>Bacillati</taxon>
        <taxon>Bacillota</taxon>
        <taxon>Clostridia</taxon>
        <taxon>Eubacteriales</taxon>
        <taxon>Clostridiaceae</taxon>
        <taxon>Anoxynatronum</taxon>
    </lineage>
</organism>
<evidence type="ECO:0000313" key="2">
    <source>
        <dbReference type="Proteomes" id="UP001407405"/>
    </source>
</evidence>
<proteinExistence type="predicted"/>
<reference evidence="1 2" key="1">
    <citation type="submission" date="2024-04" db="EMBL/GenBank/DDBJ databases">
        <title>Genome sequencing and metabolic network reconstruction of aminoacids and betaine degradation by Anoxynatronum sibiricum.</title>
        <authorList>
            <person name="Detkova E.N."/>
            <person name="Boltjanskaja Y.V."/>
            <person name="Mardanov A.V."/>
            <person name="Kevbrin V."/>
        </authorList>
    </citation>
    <scope>NUCLEOTIDE SEQUENCE [LARGE SCALE GENOMIC DNA]</scope>
    <source>
        <strain evidence="1 2">Z-7981</strain>
    </source>
</reference>
<protein>
    <submittedName>
        <fullName evidence="1">Uncharacterized protein</fullName>
    </submittedName>
</protein>
<dbReference type="RefSeq" id="WP_343185116.1">
    <property type="nucleotide sequence ID" value="NZ_JBCITM010000003.1"/>
</dbReference>
<dbReference type="EMBL" id="JBCITM010000003">
    <property type="protein sequence ID" value="MEN1759788.1"/>
    <property type="molecule type" value="Genomic_DNA"/>
</dbReference>
<accession>A0ABU9VRZ8</accession>
<name>A0ABU9VRZ8_9CLOT</name>